<dbReference type="RefSeq" id="WP_078694788.1">
    <property type="nucleotide sequence ID" value="NZ_FUWX01000025.1"/>
</dbReference>
<accession>A0A1T4QLP6</accession>
<dbReference type="STRING" id="180163.SAMN02745174_02360"/>
<keyword evidence="6" id="KW-1185">Reference proteome</keyword>
<dbReference type="Proteomes" id="UP000191153">
    <property type="component" value="Unassembled WGS sequence"/>
</dbReference>
<evidence type="ECO:0000256" key="1">
    <source>
        <dbReference type="ARBA" id="ARBA00022692"/>
    </source>
</evidence>
<reference evidence="5 6" key="1">
    <citation type="submission" date="2017-02" db="EMBL/GenBank/DDBJ databases">
        <authorList>
            <person name="Peterson S.W."/>
        </authorList>
    </citation>
    <scope>NUCLEOTIDE SEQUENCE [LARGE SCALE GENOMIC DNA]</scope>
    <source>
        <strain evidence="5 6">ATCC 700028</strain>
    </source>
</reference>
<keyword evidence="2 4" id="KW-1133">Transmembrane helix</keyword>
<dbReference type="InterPro" id="IPR007688">
    <property type="entry name" value="Conjugal_tfr_TrbL/VirB6"/>
</dbReference>
<evidence type="ECO:0000313" key="6">
    <source>
        <dbReference type="Proteomes" id="UP000191153"/>
    </source>
</evidence>
<dbReference type="Pfam" id="PF04610">
    <property type="entry name" value="TrbL"/>
    <property type="match status" value="1"/>
</dbReference>
<feature type="transmembrane region" description="Helical" evidence="4">
    <location>
        <begin position="150"/>
        <end position="169"/>
    </location>
</feature>
<evidence type="ECO:0000256" key="3">
    <source>
        <dbReference type="ARBA" id="ARBA00023136"/>
    </source>
</evidence>
<dbReference type="EMBL" id="FUWX01000025">
    <property type="protein sequence ID" value="SKA04198.1"/>
    <property type="molecule type" value="Genomic_DNA"/>
</dbReference>
<feature type="transmembrane region" description="Helical" evidence="4">
    <location>
        <begin position="21"/>
        <end position="42"/>
    </location>
</feature>
<evidence type="ECO:0000313" key="5">
    <source>
        <dbReference type="EMBL" id="SKA04198.1"/>
    </source>
</evidence>
<gene>
    <name evidence="5" type="ORF">SAMN02745174_02360</name>
</gene>
<proteinExistence type="predicted"/>
<feature type="transmembrane region" description="Helical" evidence="4">
    <location>
        <begin position="48"/>
        <end position="70"/>
    </location>
</feature>
<sequence length="311" mass="34648">MDITNLLGEFGDIFLNAQHNLIPFALALLYYLTAFQIIYALSTKVNEIPFVTVFHIILMASVWRIMILYYGKITKVLYATCMEIGLKGAGFNSNNLKFNPNLLFAKGYAIINRFGSEFKVLQGSTYGYAVAWVLGVIIVLFLALNVFIFLLEYFALMSLGVILVPFLICEKTSFIGTKIFQIFVSQAIRLTTYTFLVSITYKVLDTRLEEIKDTQSAFGTVLSLAGLTFLSWRTPDLIGGILNGTPSLNFSHAWQNAGNLKNGTVAGARGAYSVGRSGYNIAKNSPDMAKNIKDKFINSYSKIANFNRKKD</sequence>
<evidence type="ECO:0000256" key="2">
    <source>
        <dbReference type="ARBA" id="ARBA00022989"/>
    </source>
</evidence>
<dbReference type="AlphaFoldDB" id="A0A1T4QLP6"/>
<evidence type="ECO:0000256" key="4">
    <source>
        <dbReference type="SAM" id="Phobius"/>
    </source>
</evidence>
<protein>
    <submittedName>
        <fullName evidence="5">TrbL/VirB6 plasmid conjugal transfer protein</fullName>
    </submittedName>
</protein>
<name>A0A1T4QLP6_9FUSO</name>
<keyword evidence="3 4" id="KW-0472">Membrane</keyword>
<organism evidence="5 6">
    <name type="scientific">Cetobacterium ceti</name>
    <dbReference type="NCBI Taxonomy" id="180163"/>
    <lineage>
        <taxon>Bacteria</taxon>
        <taxon>Fusobacteriati</taxon>
        <taxon>Fusobacteriota</taxon>
        <taxon>Fusobacteriia</taxon>
        <taxon>Fusobacteriales</taxon>
        <taxon>Fusobacteriaceae</taxon>
        <taxon>Cetobacterium</taxon>
    </lineage>
</organism>
<feature type="transmembrane region" description="Helical" evidence="4">
    <location>
        <begin position="126"/>
        <end position="144"/>
    </location>
</feature>
<dbReference type="GO" id="GO:0030255">
    <property type="term" value="P:protein secretion by the type IV secretion system"/>
    <property type="evidence" value="ECO:0007669"/>
    <property type="project" value="InterPro"/>
</dbReference>
<keyword evidence="1 4" id="KW-0812">Transmembrane</keyword>